<keyword evidence="3" id="KW-1185">Reference proteome</keyword>
<accession>A0ABW5ZN13</accession>
<comment type="caution">
    <text evidence="2">The sequence shown here is derived from an EMBL/GenBank/DDBJ whole genome shotgun (WGS) entry which is preliminary data.</text>
</comment>
<keyword evidence="1" id="KW-1133">Transmembrane helix</keyword>
<evidence type="ECO:0000313" key="2">
    <source>
        <dbReference type="EMBL" id="MFD2913473.1"/>
    </source>
</evidence>
<feature type="transmembrane region" description="Helical" evidence="1">
    <location>
        <begin position="7"/>
        <end position="28"/>
    </location>
</feature>
<organism evidence="2 3">
    <name type="scientific">Jeotgalibacillus terrae</name>
    <dbReference type="NCBI Taxonomy" id="587735"/>
    <lineage>
        <taxon>Bacteria</taxon>
        <taxon>Bacillati</taxon>
        <taxon>Bacillota</taxon>
        <taxon>Bacilli</taxon>
        <taxon>Bacillales</taxon>
        <taxon>Caryophanaceae</taxon>
        <taxon>Jeotgalibacillus</taxon>
    </lineage>
</organism>
<reference evidence="3" key="1">
    <citation type="journal article" date="2019" name="Int. J. Syst. Evol. Microbiol.">
        <title>The Global Catalogue of Microorganisms (GCM) 10K type strain sequencing project: providing services to taxonomists for standard genome sequencing and annotation.</title>
        <authorList>
            <consortium name="The Broad Institute Genomics Platform"/>
            <consortium name="The Broad Institute Genome Sequencing Center for Infectious Disease"/>
            <person name="Wu L."/>
            <person name="Ma J."/>
        </authorList>
    </citation>
    <scope>NUCLEOTIDE SEQUENCE [LARGE SCALE GENOMIC DNA]</scope>
    <source>
        <strain evidence="3">KCTC 13528</strain>
    </source>
</reference>
<protein>
    <submittedName>
        <fullName evidence="2">Uncharacterized protein</fullName>
    </submittedName>
</protein>
<keyword evidence="1" id="KW-0472">Membrane</keyword>
<proteinExistence type="predicted"/>
<name>A0ABW5ZN13_9BACL</name>
<keyword evidence="1" id="KW-0812">Transmembrane</keyword>
<dbReference type="RefSeq" id="WP_204728391.1">
    <property type="nucleotide sequence ID" value="NZ_JAFBDK010000003.1"/>
</dbReference>
<feature type="transmembrane region" description="Helical" evidence="1">
    <location>
        <begin position="40"/>
        <end position="57"/>
    </location>
</feature>
<evidence type="ECO:0000256" key="1">
    <source>
        <dbReference type="SAM" id="Phobius"/>
    </source>
</evidence>
<sequence>MNKIMLIMINVITGLFVGINTVLGYLFSGFQEGFDNDTRILLLMVVWVIGLILQLTITKKWIGLVVTFLPVIFIILLYTAVYLDWG</sequence>
<dbReference type="Proteomes" id="UP001597561">
    <property type="component" value="Unassembled WGS sequence"/>
</dbReference>
<feature type="transmembrane region" description="Helical" evidence="1">
    <location>
        <begin position="64"/>
        <end position="83"/>
    </location>
</feature>
<dbReference type="EMBL" id="JBHUPG010000031">
    <property type="protein sequence ID" value="MFD2913473.1"/>
    <property type="molecule type" value="Genomic_DNA"/>
</dbReference>
<evidence type="ECO:0000313" key="3">
    <source>
        <dbReference type="Proteomes" id="UP001597561"/>
    </source>
</evidence>
<gene>
    <name evidence="2" type="ORF">ACFS5P_16420</name>
</gene>